<dbReference type="Pfam" id="PF00480">
    <property type="entry name" value="ROK"/>
    <property type="match status" value="1"/>
</dbReference>
<dbReference type="InterPro" id="IPR000600">
    <property type="entry name" value="ROK"/>
</dbReference>
<evidence type="ECO:0000256" key="1">
    <source>
        <dbReference type="ARBA" id="ARBA00006479"/>
    </source>
</evidence>
<dbReference type="Proteomes" id="UP000030625">
    <property type="component" value="Chromosome"/>
</dbReference>
<protein>
    <submittedName>
        <fullName evidence="2">ROK family transcriptional regulator</fullName>
    </submittedName>
</protein>
<dbReference type="KEGG" id="bka:AH68_09695"/>
<dbReference type="HOGENOM" id="CLU_036604_13_1_11"/>
<dbReference type="PANTHER" id="PTHR18964:SF149">
    <property type="entry name" value="BIFUNCTIONAL UDP-N-ACETYLGLUCOSAMINE 2-EPIMERASE_N-ACETYLMANNOSAMINE KINASE"/>
    <property type="match status" value="1"/>
</dbReference>
<dbReference type="AlphaFoldDB" id="A0A0A7I4V8"/>
<dbReference type="EMBL" id="CP007456">
    <property type="protein sequence ID" value="AIZ15258.1"/>
    <property type="molecule type" value="Genomic_DNA"/>
</dbReference>
<dbReference type="PANTHER" id="PTHR18964">
    <property type="entry name" value="ROK (REPRESSOR, ORF, KINASE) FAMILY"/>
    <property type="match status" value="1"/>
</dbReference>
<sequence length="374" mass="40040">MSGTQAKASPSDIRISNITAAFEQLFPATQMSRANIGKLIGLSRFTTSEVTGEMVDNRILRELGPDNREGRGKRSQVLAIDTDFWRIISIDLSNPRLTKGALADLSGRIVDRTELPTDNGCSVDDVISLCKQLITSTPLPILGIGIAVTGIVEPDGIVRKSVHLEWNELPLKAEVENATGVPVLVDNDTNAALVAERFFGNCSPNSMLISIGRGVGAALCLNDVIIGGSSSTAGEIAHVVVDPNGPTCECGKRGCLESLVSGDRLQERIAQDPASRTHILAEAGALLGRVMAIPAGLLDLRDISVYGAPEIVNTQFIDAMEDEIRRTVTTDYQKAPQIHRCKQGEDLTLRGQATIVIRTLVPTIHERGSFIGDA</sequence>
<proteinExistence type="inferred from homology"/>
<dbReference type="Gene3D" id="1.10.10.10">
    <property type="entry name" value="Winged helix-like DNA-binding domain superfamily/Winged helix DNA-binding domain"/>
    <property type="match status" value="1"/>
</dbReference>
<reference evidence="2 3" key="1">
    <citation type="journal article" date="2015" name="Genome Announc.">
        <title>Complete and Assembled Genome Sequence of Bifidobacterium kashiwanohense PV20-2, Isolated from the Feces of an Anemic Kenyan Infant.</title>
        <authorList>
            <person name="Vazquez-Gutierrez P."/>
            <person name="Lacroix C."/>
            <person name="Chassard C."/>
            <person name="Klumpp J."/>
            <person name="Jans C."/>
            <person name="Stevens M.J."/>
        </authorList>
    </citation>
    <scope>NUCLEOTIDE SEQUENCE [LARGE SCALE GENOMIC DNA]</scope>
    <source>
        <strain evidence="2 3">PV20-2</strain>
    </source>
</reference>
<dbReference type="Gene3D" id="3.30.420.40">
    <property type="match status" value="2"/>
</dbReference>
<dbReference type="SUPFAM" id="SSF53067">
    <property type="entry name" value="Actin-like ATPase domain"/>
    <property type="match status" value="1"/>
</dbReference>
<name>A0A0A7I4V8_9BIFI</name>
<dbReference type="InterPro" id="IPR036390">
    <property type="entry name" value="WH_DNA-bd_sf"/>
</dbReference>
<dbReference type="SUPFAM" id="SSF46785">
    <property type="entry name" value="Winged helix' DNA-binding domain"/>
    <property type="match status" value="1"/>
</dbReference>
<dbReference type="OrthoDB" id="9810372at2"/>
<accession>A0A0A7I4V8</accession>
<evidence type="ECO:0000313" key="3">
    <source>
        <dbReference type="Proteomes" id="UP000030625"/>
    </source>
</evidence>
<dbReference type="InterPro" id="IPR043129">
    <property type="entry name" value="ATPase_NBD"/>
</dbReference>
<comment type="similarity">
    <text evidence="1">Belongs to the ROK (NagC/XylR) family.</text>
</comment>
<dbReference type="RefSeq" id="WP_039199454.1">
    <property type="nucleotide sequence ID" value="NZ_CP007456.1"/>
</dbReference>
<dbReference type="InterPro" id="IPR036388">
    <property type="entry name" value="WH-like_DNA-bd_sf"/>
</dbReference>
<evidence type="ECO:0000313" key="2">
    <source>
        <dbReference type="EMBL" id="AIZ15258.1"/>
    </source>
</evidence>
<dbReference type="STRING" id="1447716.AH68_09695"/>
<organism evidence="2 3">
    <name type="scientific">Bifidobacterium catenulatum PV20-2</name>
    <dbReference type="NCBI Taxonomy" id="1447716"/>
    <lineage>
        <taxon>Bacteria</taxon>
        <taxon>Bacillati</taxon>
        <taxon>Actinomycetota</taxon>
        <taxon>Actinomycetes</taxon>
        <taxon>Bifidobacteriales</taxon>
        <taxon>Bifidobacteriaceae</taxon>
        <taxon>Bifidobacterium</taxon>
    </lineage>
</organism>
<gene>
    <name evidence="2" type="ORF">AH68_09695</name>
</gene>